<name>A0A5S4GDX8_9ACTN</name>
<protein>
    <submittedName>
        <fullName evidence="2">Alpha/beta hydrolase</fullName>
    </submittedName>
</protein>
<dbReference type="Proteomes" id="UP000309128">
    <property type="component" value="Unassembled WGS sequence"/>
</dbReference>
<accession>A0A5S4GDX8</accession>
<evidence type="ECO:0000313" key="2">
    <source>
        <dbReference type="EMBL" id="TMR24280.1"/>
    </source>
</evidence>
<dbReference type="Gene3D" id="3.40.50.1820">
    <property type="entry name" value="alpha/beta hydrolase"/>
    <property type="match status" value="1"/>
</dbReference>
<dbReference type="InterPro" id="IPR000073">
    <property type="entry name" value="AB_hydrolase_1"/>
</dbReference>
<feature type="domain" description="AB hydrolase-1" evidence="1">
    <location>
        <begin position="27"/>
        <end position="260"/>
    </location>
</feature>
<dbReference type="PANTHER" id="PTHR43433">
    <property type="entry name" value="HYDROLASE, ALPHA/BETA FOLD FAMILY PROTEIN"/>
    <property type="match status" value="1"/>
</dbReference>
<dbReference type="SUPFAM" id="SSF53474">
    <property type="entry name" value="alpha/beta-Hydrolases"/>
    <property type="match status" value="1"/>
</dbReference>
<dbReference type="RefSeq" id="WP_138664911.1">
    <property type="nucleotide sequence ID" value="NZ_VCKY01000011.1"/>
</dbReference>
<dbReference type="InterPro" id="IPR029058">
    <property type="entry name" value="AB_hydrolase_fold"/>
</dbReference>
<evidence type="ECO:0000313" key="3">
    <source>
        <dbReference type="Proteomes" id="UP000309128"/>
    </source>
</evidence>
<comment type="caution">
    <text evidence="2">The sequence shown here is derived from an EMBL/GenBank/DDBJ whole genome shotgun (WGS) entry which is preliminary data.</text>
</comment>
<sequence>MKATTGITRSADGTEIAFTSIGSGPAIVIINGAMSYRGSHPTEGTVAQGLAARHTVITYDRRGRGESGPTDPALAATEAVQAEVADVAALIDHAGGTAAVLGFSSGGVLALEAVRAGLPITALVLWEPPFLVSADRAPLAAGYRERVQQALADGRPGDAVALFLTEPCAVPAEFVEPMRAEPYWAGMEQIAPSLPNDAAIMGDTMSGDPARLQRYATVDVPMLVTYGDAGLPGFAHAATALAGVLPNATARELPGKDHDVSPEHLVSALTEWLPTAQH</sequence>
<keyword evidence="2" id="KW-0378">Hydrolase</keyword>
<dbReference type="AlphaFoldDB" id="A0A5S4GDX8"/>
<reference evidence="2 3" key="1">
    <citation type="submission" date="2019-05" db="EMBL/GenBank/DDBJ databases">
        <title>Draft genome sequence of Nonomuraea turkmeniaca DSM 43926.</title>
        <authorList>
            <person name="Saricaoglu S."/>
            <person name="Isik K."/>
        </authorList>
    </citation>
    <scope>NUCLEOTIDE SEQUENCE [LARGE SCALE GENOMIC DNA]</scope>
    <source>
        <strain evidence="2 3">DSM 43926</strain>
    </source>
</reference>
<dbReference type="PANTHER" id="PTHR43433:SF5">
    <property type="entry name" value="AB HYDROLASE-1 DOMAIN-CONTAINING PROTEIN"/>
    <property type="match status" value="1"/>
</dbReference>
<keyword evidence="3" id="KW-1185">Reference proteome</keyword>
<evidence type="ECO:0000259" key="1">
    <source>
        <dbReference type="Pfam" id="PF12697"/>
    </source>
</evidence>
<dbReference type="OrthoDB" id="63519at2"/>
<dbReference type="GO" id="GO:0016787">
    <property type="term" value="F:hydrolase activity"/>
    <property type="evidence" value="ECO:0007669"/>
    <property type="project" value="UniProtKB-KW"/>
</dbReference>
<dbReference type="InterPro" id="IPR050471">
    <property type="entry name" value="AB_hydrolase"/>
</dbReference>
<dbReference type="EMBL" id="VCKY01000011">
    <property type="protein sequence ID" value="TMR24280.1"/>
    <property type="molecule type" value="Genomic_DNA"/>
</dbReference>
<gene>
    <name evidence="2" type="ORF">ETD86_05050</name>
</gene>
<dbReference type="Pfam" id="PF12697">
    <property type="entry name" value="Abhydrolase_6"/>
    <property type="match status" value="1"/>
</dbReference>
<proteinExistence type="predicted"/>
<organism evidence="2 3">
    <name type="scientific">Nonomuraea turkmeniaca</name>
    <dbReference type="NCBI Taxonomy" id="103838"/>
    <lineage>
        <taxon>Bacteria</taxon>
        <taxon>Bacillati</taxon>
        <taxon>Actinomycetota</taxon>
        <taxon>Actinomycetes</taxon>
        <taxon>Streptosporangiales</taxon>
        <taxon>Streptosporangiaceae</taxon>
        <taxon>Nonomuraea</taxon>
    </lineage>
</organism>